<comment type="caution">
    <text evidence="1">The sequence shown here is derived from an EMBL/GenBank/DDBJ whole genome shotgun (WGS) entry which is preliminary data.</text>
</comment>
<proteinExistence type="predicted"/>
<reference evidence="1 2" key="1">
    <citation type="submission" date="2024-05" db="EMBL/GenBank/DDBJ databases">
        <title>Haplotype-resolved chromosome-level genome assembly of Huyou (Citrus changshanensis).</title>
        <authorList>
            <person name="Miao C."/>
            <person name="Chen W."/>
            <person name="Wu Y."/>
            <person name="Wang L."/>
            <person name="Zhao S."/>
            <person name="Grierson D."/>
            <person name="Xu C."/>
            <person name="Chen K."/>
        </authorList>
    </citation>
    <scope>NUCLEOTIDE SEQUENCE [LARGE SCALE GENOMIC DNA]</scope>
    <source>
        <strain evidence="1">01-14</strain>
        <tissue evidence="1">Leaf</tissue>
    </source>
</reference>
<dbReference type="AlphaFoldDB" id="A0AAP0LQ23"/>
<name>A0AAP0LQ23_9ROSI</name>
<evidence type="ECO:0000313" key="1">
    <source>
        <dbReference type="EMBL" id="KAK9182101.1"/>
    </source>
</evidence>
<protein>
    <submittedName>
        <fullName evidence="1">Uncharacterized protein</fullName>
    </submittedName>
</protein>
<sequence length="46" mass="5325">MREIGRSNFTTRIPTMMRMMENVTHDGLLLTDCQLLNGLLLLCLMK</sequence>
<keyword evidence="2" id="KW-1185">Reference proteome</keyword>
<organism evidence="1 2">
    <name type="scientific">Citrus x changshan-huyou</name>
    <dbReference type="NCBI Taxonomy" id="2935761"/>
    <lineage>
        <taxon>Eukaryota</taxon>
        <taxon>Viridiplantae</taxon>
        <taxon>Streptophyta</taxon>
        <taxon>Embryophyta</taxon>
        <taxon>Tracheophyta</taxon>
        <taxon>Spermatophyta</taxon>
        <taxon>Magnoliopsida</taxon>
        <taxon>eudicotyledons</taxon>
        <taxon>Gunneridae</taxon>
        <taxon>Pentapetalae</taxon>
        <taxon>rosids</taxon>
        <taxon>malvids</taxon>
        <taxon>Sapindales</taxon>
        <taxon>Rutaceae</taxon>
        <taxon>Aurantioideae</taxon>
        <taxon>Citrus</taxon>
    </lineage>
</organism>
<gene>
    <name evidence="1" type="ORF">WN944_025242</name>
</gene>
<dbReference type="Proteomes" id="UP001428341">
    <property type="component" value="Unassembled WGS sequence"/>
</dbReference>
<evidence type="ECO:0000313" key="2">
    <source>
        <dbReference type="Proteomes" id="UP001428341"/>
    </source>
</evidence>
<accession>A0AAP0LQ23</accession>
<dbReference type="EMBL" id="JBCGBO010000024">
    <property type="protein sequence ID" value="KAK9182101.1"/>
    <property type="molecule type" value="Genomic_DNA"/>
</dbReference>